<keyword evidence="2" id="KW-0808">Transferase</keyword>
<keyword evidence="5" id="KW-1185">Reference proteome</keyword>
<dbReference type="PANTHER" id="PTHR22916">
    <property type="entry name" value="GLYCOSYLTRANSFERASE"/>
    <property type="match status" value="1"/>
</dbReference>
<evidence type="ECO:0000313" key="5">
    <source>
        <dbReference type="Proteomes" id="UP000758652"/>
    </source>
</evidence>
<dbReference type="Proteomes" id="UP000758652">
    <property type="component" value="Unassembled WGS sequence"/>
</dbReference>
<dbReference type="SUPFAM" id="SSF53448">
    <property type="entry name" value="Nucleotide-diphospho-sugar transferases"/>
    <property type="match status" value="1"/>
</dbReference>
<dbReference type="InterPro" id="IPR001173">
    <property type="entry name" value="Glyco_trans_2-like"/>
</dbReference>
<name>A0ABR9RJ73_9FIRM</name>
<gene>
    <name evidence="4" type="ORF">INF30_06920</name>
</gene>
<dbReference type="RefSeq" id="WP_226394694.1">
    <property type="nucleotide sequence ID" value="NZ_JADCKL010000004.1"/>
</dbReference>
<dbReference type="Pfam" id="PF00535">
    <property type="entry name" value="Glycos_transf_2"/>
    <property type="match status" value="1"/>
</dbReference>
<dbReference type="CDD" id="cd00761">
    <property type="entry name" value="Glyco_tranf_GTA_type"/>
    <property type="match status" value="1"/>
</dbReference>
<proteinExistence type="predicted"/>
<dbReference type="Gene3D" id="3.90.550.10">
    <property type="entry name" value="Spore Coat Polysaccharide Biosynthesis Protein SpsA, Chain A"/>
    <property type="match status" value="1"/>
</dbReference>
<evidence type="ECO:0000256" key="2">
    <source>
        <dbReference type="ARBA" id="ARBA00022679"/>
    </source>
</evidence>
<evidence type="ECO:0000313" key="4">
    <source>
        <dbReference type="EMBL" id="MBE5062991.1"/>
    </source>
</evidence>
<dbReference type="EMBL" id="JADCKL010000004">
    <property type="protein sequence ID" value="MBE5062991.1"/>
    <property type="molecule type" value="Genomic_DNA"/>
</dbReference>
<evidence type="ECO:0000259" key="3">
    <source>
        <dbReference type="Pfam" id="PF00535"/>
    </source>
</evidence>
<reference evidence="4 5" key="1">
    <citation type="submission" date="2020-10" db="EMBL/GenBank/DDBJ databases">
        <title>ChiBAC.</title>
        <authorList>
            <person name="Zenner C."/>
            <person name="Hitch T.C.A."/>
            <person name="Clavel T."/>
        </authorList>
    </citation>
    <scope>NUCLEOTIDE SEQUENCE [LARGE SCALE GENOMIC DNA]</scope>
    <source>
        <strain evidence="4 5">DSM 108991</strain>
    </source>
</reference>
<accession>A0ABR9RJ73</accession>
<evidence type="ECO:0000256" key="1">
    <source>
        <dbReference type="ARBA" id="ARBA00022676"/>
    </source>
</evidence>
<comment type="caution">
    <text evidence="4">The sequence shown here is derived from an EMBL/GenBank/DDBJ whole genome shotgun (WGS) entry which is preliminary data.</text>
</comment>
<keyword evidence="1" id="KW-0328">Glycosyltransferase</keyword>
<dbReference type="PANTHER" id="PTHR22916:SF51">
    <property type="entry name" value="GLYCOSYLTRANSFERASE EPSH-RELATED"/>
    <property type="match status" value="1"/>
</dbReference>
<protein>
    <submittedName>
        <fullName evidence="4">Glycosyltransferase family 2 protein</fullName>
    </submittedName>
</protein>
<dbReference type="InterPro" id="IPR029044">
    <property type="entry name" value="Nucleotide-diphossugar_trans"/>
</dbReference>
<feature type="domain" description="Glycosyltransferase 2-like" evidence="3">
    <location>
        <begin position="10"/>
        <end position="129"/>
    </location>
</feature>
<sequence>MESANHVSVSVLVAAFNVEKYIERCLCSLINQTMKEIEIIIVDDGSTDSTGQICDKFACMDERVRVVHQENRGLPMARKRGLSLAKGDFIKFVDSDDWCEPNMCEHLFEKAIETKADIVFSSAFRHREDGIVKICNLPLADGVYQVRELFDCYILPLFGDLKEDKLITTGYVWCCLFKRNSIQNIEFYHDINLHEDEIIVIQALINSRTIYITEEALYHYNRMGNNTMSKKSCYWEKYWDNIVAVFQAKMKYGKILFEKELDYMPRLVTMLYLKYFRSVRNETHYTNPSKFWGGLKNVYRLKNTDYLRRYKKYLIYQELTMIERLLAKLIQFKIYVIPYFYYAIKCGRMRTFQEKTKN</sequence>
<organism evidence="4 5">
    <name type="scientific">Claveliimonas monacensis</name>
    <dbReference type="NCBI Taxonomy" id="2779351"/>
    <lineage>
        <taxon>Bacteria</taxon>
        <taxon>Bacillati</taxon>
        <taxon>Bacillota</taxon>
        <taxon>Clostridia</taxon>
        <taxon>Lachnospirales</taxon>
        <taxon>Lachnospiraceae</taxon>
        <taxon>Claveliimonas</taxon>
    </lineage>
</organism>